<keyword evidence="1" id="KW-1133">Transmembrane helix</keyword>
<proteinExistence type="predicted"/>
<feature type="signal peptide" evidence="2">
    <location>
        <begin position="1"/>
        <end position="22"/>
    </location>
</feature>
<dbReference type="OrthoDB" id="7173378at2"/>
<keyword evidence="1" id="KW-0812">Transmembrane</keyword>
<gene>
    <name evidence="3" type="ORF">D5400_11885</name>
</gene>
<keyword evidence="1" id="KW-0472">Membrane</keyword>
<organism evidence="3 4">
    <name type="scientific">Georhizobium profundi</name>
    <dbReference type="NCBI Taxonomy" id="2341112"/>
    <lineage>
        <taxon>Bacteria</taxon>
        <taxon>Pseudomonadati</taxon>
        <taxon>Pseudomonadota</taxon>
        <taxon>Alphaproteobacteria</taxon>
        <taxon>Hyphomicrobiales</taxon>
        <taxon>Rhizobiaceae</taxon>
        <taxon>Georhizobium</taxon>
    </lineage>
</organism>
<feature type="transmembrane region" description="Helical" evidence="1">
    <location>
        <begin position="89"/>
        <end position="116"/>
    </location>
</feature>
<feature type="transmembrane region" description="Helical" evidence="1">
    <location>
        <begin position="32"/>
        <end position="53"/>
    </location>
</feature>
<evidence type="ECO:0000313" key="3">
    <source>
        <dbReference type="EMBL" id="AZN71884.1"/>
    </source>
</evidence>
<keyword evidence="2" id="KW-0732">Signal</keyword>
<name>A0A3S9B4N2_9HYPH</name>
<dbReference type="InterPro" id="IPR006696">
    <property type="entry name" value="DUF423"/>
</dbReference>
<evidence type="ECO:0000313" key="4">
    <source>
        <dbReference type="Proteomes" id="UP000268192"/>
    </source>
</evidence>
<sequence length="120" mass="11675">MRRAAILVIAAGLLGAAGVALAAAASHGGEPRLLASAAALSLAHAPALLGLASLSEKSRLLLPAGLLLALGTMLFAADLTLRATAGSALFPLSAPIGGFGMIAGWVVVAIAGLVMATRRG</sequence>
<dbReference type="Pfam" id="PF04241">
    <property type="entry name" value="DUF423"/>
    <property type="match status" value="1"/>
</dbReference>
<accession>A0A3S9B4N2</accession>
<evidence type="ECO:0000256" key="2">
    <source>
        <dbReference type="SAM" id="SignalP"/>
    </source>
</evidence>
<dbReference type="Proteomes" id="UP000268192">
    <property type="component" value="Chromosome"/>
</dbReference>
<keyword evidence="4" id="KW-1185">Reference proteome</keyword>
<evidence type="ECO:0000256" key="1">
    <source>
        <dbReference type="SAM" id="Phobius"/>
    </source>
</evidence>
<reference evidence="3 4" key="1">
    <citation type="submission" date="2018-09" db="EMBL/GenBank/DDBJ databases">
        <title>Marinorhizobium profundi gen. nov., sp. nov., isolated from a deep-sea sediment sample from the New Britain Trench and proposal of Marinorhizobiaceae fam. nov. in the order Rhizobiales of the class Alphaproteobacteria.</title>
        <authorList>
            <person name="Cao J."/>
        </authorList>
    </citation>
    <scope>NUCLEOTIDE SEQUENCE [LARGE SCALE GENOMIC DNA]</scope>
    <source>
        <strain evidence="3 4">WS11</strain>
    </source>
</reference>
<feature type="chain" id="PRO_5019062744" evidence="2">
    <location>
        <begin position="23"/>
        <end position="120"/>
    </location>
</feature>
<dbReference type="KEGG" id="abaw:D5400_11885"/>
<protein>
    <submittedName>
        <fullName evidence="3">DUF423 domain-containing protein</fullName>
    </submittedName>
</protein>
<dbReference type="AlphaFoldDB" id="A0A3S9B4N2"/>
<dbReference type="RefSeq" id="WP_126010203.1">
    <property type="nucleotide sequence ID" value="NZ_CP032509.1"/>
</dbReference>
<dbReference type="EMBL" id="CP032509">
    <property type="protein sequence ID" value="AZN71884.1"/>
    <property type="molecule type" value="Genomic_DNA"/>
</dbReference>
<feature type="transmembrane region" description="Helical" evidence="1">
    <location>
        <begin position="60"/>
        <end position="77"/>
    </location>
</feature>